<dbReference type="EMBL" id="QKWP01000274">
    <property type="protein sequence ID" value="RIB23177.1"/>
    <property type="molecule type" value="Genomic_DNA"/>
</dbReference>
<dbReference type="PROSITE" id="PS00463">
    <property type="entry name" value="ZN2_CY6_FUNGAL_1"/>
    <property type="match status" value="1"/>
</dbReference>
<name>A0A397VPF2_9GLOM</name>
<dbReference type="GO" id="GO:0000981">
    <property type="term" value="F:DNA-binding transcription factor activity, RNA polymerase II-specific"/>
    <property type="evidence" value="ECO:0007669"/>
    <property type="project" value="InterPro"/>
</dbReference>
<feature type="domain" description="Zn(2)-C6 fungal-type" evidence="2">
    <location>
        <begin position="24"/>
        <end position="57"/>
    </location>
</feature>
<keyword evidence="4" id="KW-1185">Reference proteome</keyword>
<dbReference type="GO" id="GO:0008270">
    <property type="term" value="F:zinc ion binding"/>
    <property type="evidence" value="ECO:0007669"/>
    <property type="project" value="InterPro"/>
</dbReference>
<evidence type="ECO:0000313" key="3">
    <source>
        <dbReference type="EMBL" id="RIB23177.1"/>
    </source>
</evidence>
<evidence type="ECO:0000256" key="1">
    <source>
        <dbReference type="SAM" id="Coils"/>
    </source>
</evidence>
<reference evidence="3 4" key="1">
    <citation type="submission" date="2018-06" db="EMBL/GenBank/DDBJ databases">
        <title>Comparative genomics reveals the genomic features of Rhizophagus irregularis, R. cerebriforme, R. diaphanum and Gigaspora rosea, and their symbiotic lifestyle signature.</title>
        <authorList>
            <person name="Morin E."/>
            <person name="San Clemente H."/>
            <person name="Chen E.C.H."/>
            <person name="De La Providencia I."/>
            <person name="Hainaut M."/>
            <person name="Kuo A."/>
            <person name="Kohler A."/>
            <person name="Murat C."/>
            <person name="Tang N."/>
            <person name="Roy S."/>
            <person name="Loubradou J."/>
            <person name="Henrissat B."/>
            <person name="Grigoriev I.V."/>
            <person name="Corradi N."/>
            <person name="Roux C."/>
            <person name="Martin F.M."/>
        </authorList>
    </citation>
    <scope>NUCLEOTIDE SEQUENCE [LARGE SCALE GENOMIC DNA]</scope>
    <source>
        <strain evidence="3 4">DAOM 194757</strain>
    </source>
</reference>
<evidence type="ECO:0000259" key="2">
    <source>
        <dbReference type="PROSITE" id="PS50048"/>
    </source>
</evidence>
<dbReference type="Pfam" id="PF00172">
    <property type="entry name" value="Zn_clus"/>
    <property type="match status" value="1"/>
</dbReference>
<dbReference type="AlphaFoldDB" id="A0A397VPF2"/>
<evidence type="ECO:0000313" key="4">
    <source>
        <dbReference type="Proteomes" id="UP000266673"/>
    </source>
</evidence>
<dbReference type="SMART" id="SM00066">
    <property type="entry name" value="GAL4"/>
    <property type="match status" value="1"/>
</dbReference>
<keyword evidence="1" id="KW-0175">Coiled coil</keyword>
<dbReference type="SUPFAM" id="SSF57701">
    <property type="entry name" value="Zn2/Cys6 DNA-binding domain"/>
    <property type="match status" value="1"/>
</dbReference>
<dbReference type="PROSITE" id="PS50048">
    <property type="entry name" value="ZN2_CY6_FUNGAL_2"/>
    <property type="match status" value="1"/>
</dbReference>
<proteinExistence type="predicted"/>
<gene>
    <name evidence="3" type="ORF">C2G38_2171984</name>
</gene>
<dbReference type="CDD" id="cd00067">
    <property type="entry name" value="GAL4"/>
    <property type="match status" value="1"/>
</dbReference>
<dbReference type="InterPro" id="IPR001138">
    <property type="entry name" value="Zn2Cys6_DnaBD"/>
</dbReference>
<dbReference type="Proteomes" id="UP000266673">
    <property type="component" value="Unassembled WGS sequence"/>
</dbReference>
<accession>A0A397VPF2</accession>
<sequence length="104" mass="12486">MGSFLKSMQNKYYKQEKLYTEKTSCLFCRKNRRKCEKSDENSNQCRDCLERNIECVKYSPLKTEEYITKMTHKLKDHEGRISELELKVLKLENENLKIKSVLNL</sequence>
<comment type="caution">
    <text evidence="3">The sequence shown here is derived from an EMBL/GenBank/DDBJ whole genome shotgun (WGS) entry which is preliminary data.</text>
</comment>
<dbReference type="InterPro" id="IPR036864">
    <property type="entry name" value="Zn2-C6_fun-type_DNA-bd_sf"/>
</dbReference>
<organism evidence="3 4">
    <name type="scientific">Gigaspora rosea</name>
    <dbReference type="NCBI Taxonomy" id="44941"/>
    <lineage>
        <taxon>Eukaryota</taxon>
        <taxon>Fungi</taxon>
        <taxon>Fungi incertae sedis</taxon>
        <taxon>Mucoromycota</taxon>
        <taxon>Glomeromycotina</taxon>
        <taxon>Glomeromycetes</taxon>
        <taxon>Diversisporales</taxon>
        <taxon>Gigasporaceae</taxon>
        <taxon>Gigaspora</taxon>
    </lineage>
</organism>
<feature type="coiled-coil region" evidence="1">
    <location>
        <begin position="67"/>
        <end position="101"/>
    </location>
</feature>
<protein>
    <recommendedName>
        <fullName evidence="2">Zn(2)-C6 fungal-type domain-containing protein</fullName>
    </recommendedName>
</protein>
<dbReference type="Gene3D" id="4.10.240.10">
    <property type="entry name" value="Zn(2)-C6 fungal-type DNA-binding domain"/>
    <property type="match status" value="1"/>
</dbReference>